<evidence type="ECO:0000256" key="2">
    <source>
        <dbReference type="ARBA" id="ARBA00007276"/>
    </source>
</evidence>
<gene>
    <name evidence="9" type="ORF">BT62DRAFT_1071529</name>
</gene>
<dbReference type="GO" id="GO:1902977">
    <property type="term" value="P:mitotic DNA replication preinitiation complex assembly"/>
    <property type="evidence" value="ECO:0007669"/>
    <property type="project" value="TreeGrafter"/>
</dbReference>
<evidence type="ECO:0000256" key="8">
    <source>
        <dbReference type="SAM" id="MobiDB-lite"/>
    </source>
</evidence>
<dbReference type="PANTHER" id="PTHR28124">
    <property type="entry name" value="DNA REPLICATION REGULATOR SLD2"/>
    <property type="match status" value="1"/>
</dbReference>
<dbReference type="Proteomes" id="UP000812287">
    <property type="component" value="Unassembled WGS sequence"/>
</dbReference>
<protein>
    <recommendedName>
        <fullName evidence="3 7">DNA replication regulator SLD2</fullName>
    </recommendedName>
</protein>
<comment type="similarity">
    <text evidence="2 7">Belongs to the SLD2 family.</text>
</comment>
<evidence type="ECO:0000313" key="10">
    <source>
        <dbReference type="Proteomes" id="UP000812287"/>
    </source>
</evidence>
<sequence>MSDLATVKAEIKAWERDFKTKYSRLAQVQDIKEHPDIEAKYKLYKALGKASAAKSRATSSSTSITPSKAQKHEFSRLLPKARAGETTAPLSTFNPFSPQKNKGKQKDVLPVIKDFQSNPFATPSRVKSRAPIREVSPLSVAPFQPLVFPAASTVPEPTSAVTRARKRLRGEPVSPSPSKEKRRRVASGHTLTFSRKDPPSGDNDEDYSHVGNLSFVDDSPVKSSNGFKLLFDDTKQSKSLFPRSKTAHSSSDVFSSSTDEEMDWQVPQSLETNTVPHNSKGNGRPFPYSEVPSNVHQKPQGASKKTTQAPVYIAAPKLRKRVLSNADAVESSSHNRASSLIPPSPLPDASKRSHGSFNGKGKVARYNGRKKAKLTATTLDTDNDDEESDEKVKVVHRTYGSPRKDMLGQNSDVDADDTFDAPSHPHIVGDEQDTGRFDVDLPDRFRHVLAFSPSELQMRDYQEFRVIEGLLYGRRADHYDPSRGGEIWDVGEDEHGGRQLAVADESEDDWQGEPVAWELGEL</sequence>
<evidence type="ECO:0000256" key="7">
    <source>
        <dbReference type="RuleBase" id="RU367067"/>
    </source>
</evidence>
<comment type="subcellular location">
    <subcellularLocation>
        <location evidence="1 7">Nucleus</location>
    </subcellularLocation>
</comment>
<feature type="region of interest" description="Disordered" evidence="8">
    <location>
        <begin position="238"/>
        <end position="311"/>
    </location>
</feature>
<dbReference type="InterPro" id="IPR021110">
    <property type="entry name" value="DNA_rep_checkpnt_protein"/>
</dbReference>
<feature type="region of interest" description="Disordered" evidence="8">
    <location>
        <begin position="502"/>
        <end position="522"/>
    </location>
</feature>
<dbReference type="OrthoDB" id="8775810at2759"/>
<feature type="region of interest" description="Disordered" evidence="8">
    <location>
        <begin position="85"/>
        <end position="106"/>
    </location>
</feature>
<evidence type="ECO:0000256" key="4">
    <source>
        <dbReference type="ARBA" id="ARBA00022705"/>
    </source>
</evidence>
<organism evidence="9 10">
    <name type="scientific">Guyanagaster necrorhizus</name>
    <dbReference type="NCBI Taxonomy" id="856835"/>
    <lineage>
        <taxon>Eukaryota</taxon>
        <taxon>Fungi</taxon>
        <taxon>Dikarya</taxon>
        <taxon>Basidiomycota</taxon>
        <taxon>Agaricomycotina</taxon>
        <taxon>Agaricomycetes</taxon>
        <taxon>Agaricomycetidae</taxon>
        <taxon>Agaricales</taxon>
        <taxon>Marasmiineae</taxon>
        <taxon>Physalacriaceae</taxon>
        <taxon>Guyanagaster</taxon>
    </lineage>
</organism>
<accession>A0A9P8AY12</accession>
<evidence type="ECO:0000256" key="5">
    <source>
        <dbReference type="ARBA" id="ARBA00023242"/>
    </source>
</evidence>
<dbReference type="Gene3D" id="1.10.10.1460">
    <property type="match status" value="1"/>
</dbReference>
<feature type="region of interest" description="Disordered" evidence="8">
    <location>
        <begin position="50"/>
        <end position="73"/>
    </location>
</feature>
<dbReference type="Pfam" id="PF11719">
    <property type="entry name" value="Drc1-Sld2"/>
    <property type="match status" value="1"/>
</dbReference>
<feature type="compositionally biased region" description="Low complexity" evidence="8">
    <location>
        <begin position="50"/>
        <end position="68"/>
    </location>
</feature>
<feature type="region of interest" description="Disordered" evidence="8">
    <location>
        <begin position="325"/>
        <end position="393"/>
    </location>
</feature>
<proteinExistence type="inferred from homology"/>
<evidence type="ECO:0000313" key="9">
    <source>
        <dbReference type="EMBL" id="KAG7452389.1"/>
    </source>
</evidence>
<name>A0A9P8AY12_9AGAR</name>
<reference evidence="9" key="1">
    <citation type="submission" date="2020-11" db="EMBL/GenBank/DDBJ databases">
        <title>Adaptations for nitrogen fixation in a non-lichenized fungal sporocarp promotes dispersal by wood-feeding termites.</title>
        <authorList>
            <consortium name="DOE Joint Genome Institute"/>
            <person name="Koch R.A."/>
            <person name="Yoon G."/>
            <person name="Arayal U."/>
            <person name="Lail K."/>
            <person name="Amirebrahimi M."/>
            <person name="Labutti K."/>
            <person name="Lipzen A."/>
            <person name="Riley R."/>
            <person name="Barry K."/>
            <person name="Henrissat B."/>
            <person name="Grigoriev I.V."/>
            <person name="Herr J.R."/>
            <person name="Aime M.C."/>
        </authorList>
    </citation>
    <scope>NUCLEOTIDE SEQUENCE</scope>
    <source>
        <strain evidence="9">MCA 3950</strain>
    </source>
</reference>
<dbReference type="GO" id="GO:0000727">
    <property type="term" value="P:double-strand break repair via break-induced replication"/>
    <property type="evidence" value="ECO:0007669"/>
    <property type="project" value="TreeGrafter"/>
</dbReference>
<evidence type="ECO:0000256" key="6">
    <source>
        <dbReference type="ARBA" id="ARBA00023306"/>
    </source>
</evidence>
<keyword evidence="4 7" id="KW-0235">DNA replication</keyword>
<dbReference type="EMBL" id="MU250524">
    <property type="protein sequence ID" value="KAG7452389.1"/>
    <property type="molecule type" value="Genomic_DNA"/>
</dbReference>
<dbReference type="GO" id="GO:0003688">
    <property type="term" value="F:DNA replication origin binding"/>
    <property type="evidence" value="ECO:0007669"/>
    <property type="project" value="TreeGrafter"/>
</dbReference>
<comment type="function">
    <text evidence="7">Has a role in the initiation of DNA replication. Required at S-phase checkpoint.</text>
</comment>
<keyword evidence="10" id="KW-1185">Reference proteome</keyword>
<keyword evidence="6 7" id="KW-0131">Cell cycle</keyword>
<dbReference type="GeneID" id="66101066"/>
<feature type="compositionally biased region" description="Polar residues" evidence="8">
    <location>
        <begin position="266"/>
        <end position="281"/>
    </location>
</feature>
<dbReference type="AlphaFoldDB" id="A0A9P8AY12"/>
<dbReference type="GO" id="GO:0031261">
    <property type="term" value="C:DNA replication preinitiation complex"/>
    <property type="evidence" value="ECO:0007669"/>
    <property type="project" value="TreeGrafter"/>
</dbReference>
<evidence type="ECO:0000256" key="1">
    <source>
        <dbReference type="ARBA" id="ARBA00004123"/>
    </source>
</evidence>
<feature type="compositionally biased region" description="Polar residues" evidence="8">
    <location>
        <begin position="88"/>
        <end position="100"/>
    </location>
</feature>
<dbReference type="PANTHER" id="PTHR28124:SF1">
    <property type="entry name" value="DNA REPLICATION REGULATOR SLD2"/>
    <property type="match status" value="1"/>
</dbReference>
<comment type="caution">
    <text evidence="9">The sequence shown here is derived from an EMBL/GenBank/DDBJ whole genome shotgun (WGS) entry which is preliminary data.</text>
</comment>
<dbReference type="GO" id="GO:0006270">
    <property type="term" value="P:DNA replication initiation"/>
    <property type="evidence" value="ECO:0007669"/>
    <property type="project" value="UniProtKB-UniRule"/>
</dbReference>
<feature type="region of interest" description="Disordered" evidence="8">
    <location>
        <begin position="151"/>
        <end position="215"/>
    </location>
</feature>
<dbReference type="RefSeq" id="XP_043045889.1">
    <property type="nucleotide sequence ID" value="XM_043178772.1"/>
</dbReference>
<dbReference type="InterPro" id="IPR040203">
    <property type="entry name" value="Sld2"/>
</dbReference>
<dbReference type="GO" id="GO:0003697">
    <property type="term" value="F:single-stranded DNA binding"/>
    <property type="evidence" value="ECO:0007669"/>
    <property type="project" value="TreeGrafter"/>
</dbReference>
<evidence type="ECO:0000256" key="3">
    <source>
        <dbReference type="ARBA" id="ARBA00018363"/>
    </source>
</evidence>
<keyword evidence="5 7" id="KW-0539">Nucleus</keyword>